<sequence>MSGHEFRVASFFTPLICGSCGDMMRSKTTPLETSSEKKGHICPPSNAAHPSDRWESLFVYSFICKFTNLRGNVKGLLTPMDFEEALLSQVPNTIMTEILSRFVRNLRPQTRNVSPDQISATVAAILSDFLKSSERTVFWNDELKANVDPFQGLEGGFFVADWDLKLKILRQLVELQLCHSTEIKTIIDRAWGVVHNKHKKAAAEPPLDPSNPHSQENLQLTPVGQDLARKRYWVADDSVRLYLSTNPWKITATFQSASSTREEYVGVIEKLKAEGPSEPKEGEKKSKLELAHLALVKALEARLEVIDAEIARIAKARRKIEQKQIFNEQAELRQTRLRRTTRRLDYAQMEVGASDDDVDEYKYQDDELEDEEYNDNNVEPEPFTNSRSATPSGTSSRRDSAMPDRRRSSRAAVTSKRASGDEAWGQWRGERRSTRLGAPPETQLDDQHSKRARTEDSTISTGSADPANGPSSRAKSGTGSLKATEVAVDAVAGKKKSRFWFYAVEPVPGEAPAPAEISDENGASHANGVHPAKGDDSPMDVDDPQPAANGANGVSANGHEGASVQSTSPSFQDT</sequence>
<organism evidence="3 4">
    <name type="scientific">Heliocybe sulcata</name>
    <dbReference type="NCBI Taxonomy" id="5364"/>
    <lineage>
        <taxon>Eukaryota</taxon>
        <taxon>Fungi</taxon>
        <taxon>Dikarya</taxon>
        <taxon>Basidiomycota</taxon>
        <taxon>Agaricomycotina</taxon>
        <taxon>Agaricomycetes</taxon>
        <taxon>Gloeophyllales</taxon>
        <taxon>Gloeophyllaceae</taxon>
        <taxon>Heliocybe</taxon>
    </lineage>
</organism>
<feature type="compositionally biased region" description="Low complexity" evidence="2">
    <location>
        <begin position="547"/>
        <end position="558"/>
    </location>
</feature>
<feature type="compositionally biased region" description="Polar residues" evidence="2">
    <location>
        <begin position="563"/>
        <end position="574"/>
    </location>
</feature>
<evidence type="ECO:0000256" key="1">
    <source>
        <dbReference type="SAM" id="Coils"/>
    </source>
</evidence>
<feature type="region of interest" description="Disordered" evidence="2">
    <location>
        <begin position="366"/>
        <end position="482"/>
    </location>
</feature>
<proteinExistence type="predicted"/>
<feature type="compositionally biased region" description="Polar residues" evidence="2">
    <location>
        <begin position="457"/>
        <end position="481"/>
    </location>
</feature>
<keyword evidence="1" id="KW-0175">Coiled coil</keyword>
<dbReference type="EMBL" id="ML213503">
    <property type="protein sequence ID" value="TFK56661.1"/>
    <property type="molecule type" value="Genomic_DNA"/>
</dbReference>
<dbReference type="Proteomes" id="UP000305948">
    <property type="component" value="Unassembled WGS sequence"/>
</dbReference>
<accession>A0A5C3NSF9</accession>
<protein>
    <recommendedName>
        <fullName evidence="5">WHIM1 domain-containing protein</fullName>
    </recommendedName>
</protein>
<gene>
    <name evidence="3" type="ORF">OE88DRAFT_1803335</name>
</gene>
<reference evidence="3 4" key="1">
    <citation type="journal article" date="2019" name="Nat. Ecol. Evol.">
        <title>Megaphylogeny resolves global patterns of mushroom evolution.</title>
        <authorList>
            <person name="Varga T."/>
            <person name="Krizsan K."/>
            <person name="Foldi C."/>
            <person name="Dima B."/>
            <person name="Sanchez-Garcia M."/>
            <person name="Sanchez-Ramirez S."/>
            <person name="Szollosi G.J."/>
            <person name="Szarkandi J.G."/>
            <person name="Papp V."/>
            <person name="Albert L."/>
            <person name="Andreopoulos W."/>
            <person name="Angelini C."/>
            <person name="Antonin V."/>
            <person name="Barry K.W."/>
            <person name="Bougher N.L."/>
            <person name="Buchanan P."/>
            <person name="Buyck B."/>
            <person name="Bense V."/>
            <person name="Catcheside P."/>
            <person name="Chovatia M."/>
            <person name="Cooper J."/>
            <person name="Damon W."/>
            <person name="Desjardin D."/>
            <person name="Finy P."/>
            <person name="Geml J."/>
            <person name="Haridas S."/>
            <person name="Hughes K."/>
            <person name="Justo A."/>
            <person name="Karasinski D."/>
            <person name="Kautmanova I."/>
            <person name="Kiss B."/>
            <person name="Kocsube S."/>
            <person name="Kotiranta H."/>
            <person name="LaButti K.M."/>
            <person name="Lechner B.E."/>
            <person name="Liimatainen K."/>
            <person name="Lipzen A."/>
            <person name="Lukacs Z."/>
            <person name="Mihaltcheva S."/>
            <person name="Morgado L.N."/>
            <person name="Niskanen T."/>
            <person name="Noordeloos M.E."/>
            <person name="Ohm R.A."/>
            <person name="Ortiz-Santana B."/>
            <person name="Ovrebo C."/>
            <person name="Racz N."/>
            <person name="Riley R."/>
            <person name="Savchenko A."/>
            <person name="Shiryaev A."/>
            <person name="Soop K."/>
            <person name="Spirin V."/>
            <person name="Szebenyi C."/>
            <person name="Tomsovsky M."/>
            <person name="Tulloss R.E."/>
            <person name="Uehling J."/>
            <person name="Grigoriev I.V."/>
            <person name="Vagvolgyi C."/>
            <person name="Papp T."/>
            <person name="Martin F.M."/>
            <person name="Miettinen O."/>
            <person name="Hibbett D.S."/>
            <person name="Nagy L.G."/>
        </authorList>
    </citation>
    <scope>NUCLEOTIDE SEQUENCE [LARGE SCALE GENOMIC DNA]</scope>
    <source>
        <strain evidence="3 4">OMC1185</strain>
    </source>
</reference>
<dbReference type="PANTHER" id="PTHR42107">
    <property type="entry name" value="YALI0D24453P"/>
    <property type="match status" value="1"/>
</dbReference>
<feature type="region of interest" description="Disordered" evidence="2">
    <location>
        <begin position="509"/>
        <end position="574"/>
    </location>
</feature>
<dbReference type="AlphaFoldDB" id="A0A5C3NSF9"/>
<feature type="coiled-coil region" evidence="1">
    <location>
        <begin position="296"/>
        <end position="333"/>
    </location>
</feature>
<evidence type="ECO:0008006" key="5">
    <source>
        <dbReference type="Google" id="ProtNLM"/>
    </source>
</evidence>
<dbReference type="PANTHER" id="PTHR42107:SF1">
    <property type="entry name" value="WHIM1 DOMAIN-CONTAINING PROTEIN"/>
    <property type="match status" value="1"/>
</dbReference>
<feature type="compositionally biased region" description="Basic and acidic residues" evidence="2">
    <location>
        <begin position="396"/>
        <end position="406"/>
    </location>
</feature>
<name>A0A5C3NSF9_9AGAM</name>
<keyword evidence="4" id="KW-1185">Reference proteome</keyword>
<evidence type="ECO:0000256" key="2">
    <source>
        <dbReference type="SAM" id="MobiDB-lite"/>
    </source>
</evidence>
<dbReference type="OrthoDB" id="205403at2759"/>
<dbReference type="STRING" id="5364.A0A5C3NSF9"/>
<evidence type="ECO:0000313" key="4">
    <source>
        <dbReference type="Proteomes" id="UP000305948"/>
    </source>
</evidence>
<feature type="region of interest" description="Disordered" evidence="2">
    <location>
        <begin position="27"/>
        <end position="48"/>
    </location>
</feature>
<evidence type="ECO:0000313" key="3">
    <source>
        <dbReference type="EMBL" id="TFK56661.1"/>
    </source>
</evidence>
<feature type="compositionally biased region" description="Polar residues" evidence="2">
    <location>
        <begin position="383"/>
        <end position="395"/>
    </location>
</feature>
<feature type="compositionally biased region" description="Basic and acidic residues" evidence="2">
    <location>
        <begin position="445"/>
        <end position="456"/>
    </location>
</feature>